<dbReference type="InterPro" id="IPR021224">
    <property type="entry name" value="DUF2690"/>
</dbReference>
<dbReference type="SMART" id="SM00530">
    <property type="entry name" value="HTH_XRE"/>
    <property type="match status" value="1"/>
</dbReference>
<feature type="compositionally biased region" description="Low complexity" evidence="1">
    <location>
        <begin position="209"/>
        <end position="218"/>
    </location>
</feature>
<dbReference type="InterPro" id="IPR001387">
    <property type="entry name" value="Cro/C1-type_HTH"/>
</dbReference>
<organism evidence="3 4">
    <name type="scientific">Streptomyces chengmaiensis</name>
    <dbReference type="NCBI Taxonomy" id="3040919"/>
    <lineage>
        <taxon>Bacteria</taxon>
        <taxon>Bacillati</taxon>
        <taxon>Actinomycetota</taxon>
        <taxon>Actinomycetes</taxon>
        <taxon>Kitasatosporales</taxon>
        <taxon>Streptomycetaceae</taxon>
        <taxon>Streptomyces</taxon>
    </lineage>
</organism>
<comment type="caution">
    <text evidence="3">The sequence shown here is derived from an EMBL/GenBank/DDBJ whole genome shotgun (WGS) entry which is preliminary data.</text>
</comment>
<dbReference type="Pfam" id="PF10901">
    <property type="entry name" value="DUF2690"/>
    <property type="match status" value="1"/>
</dbReference>
<dbReference type="CDD" id="cd00093">
    <property type="entry name" value="HTH_XRE"/>
    <property type="match status" value="1"/>
</dbReference>
<feature type="region of interest" description="Disordered" evidence="1">
    <location>
        <begin position="207"/>
        <end position="226"/>
    </location>
</feature>
<dbReference type="SUPFAM" id="SSF47413">
    <property type="entry name" value="lambda repressor-like DNA-binding domains"/>
    <property type="match status" value="1"/>
</dbReference>
<sequence length="365" mass="36959">MPRWRELPGDLDPQVREFVGQLRRLVDRSGLGVAAVADRTGYSRTSWEKYLDGRQLAPRGAALALAEATGAEPAHLITMWEFAERAWSRAEMRHDMTMEQMRIAQARAALGEFGPPTNPPPGPQPGPQPGRRGAARPAGGGARPRSPYDSGPHDGRGSAPGAGSSTYGAHGGRRKVGLFLAGTVGALLTTAGAVLLVDLGGYGGGDSGKGASASPSPGGSAGPTLPPGVKCGGADCTGQDPEAMGCGGRFARTVARTTLGTATLVELRYSTTCEAAWARISGAAPGDTVRIAIDGEAAQSSRVAADDPATPGQAPDTDTYTLMTAAGDPAAARACATLASGTSGCTPRVSPPVSPPVSPSADPSQ</sequence>
<name>A0ABT6HT81_9ACTN</name>
<feature type="domain" description="HTH cro/C1-type" evidence="2">
    <location>
        <begin position="21"/>
        <end position="76"/>
    </location>
</feature>
<dbReference type="Pfam" id="PF13560">
    <property type="entry name" value="HTH_31"/>
    <property type="match status" value="1"/>
</dbReference>
<reference evidence="3 4" key="1">
    <citation type="submission" date="2023-04" db="EMBL/GenBank/DDBJ databases">
        <title>Streptomyces chengmaiensis sp. nov. isolated from the stem of mangrove plant in Hainan.</title>
        <authorList>
            <person name="Huang X."/>
            <person name="Zhou S."/>
            <person name="Chu X."/>
            <person name="Xie Y."/>
            <person name="Lin Y."/>
        </authorList>
    </citation>
    <scope>NUCLEOTIDE SEQUENCE [LARGE SCALE GENOMIC DNA]</scope>
    <source>
        <strain evidence="3 4">HNM0663</strain>
    </source>
</reference>
<protein>
    <submittedName>
        <fullName evidence="3">DUF2690 domain-containing protein</fullName>
    </submittedName>
</protein>
<evidence type="ECO:0000313" key="4">
    <source>
        <dbReference type="Proteomes" id="UP001223144"/>
    </source>
</evidence>
<feature type="region of interest" description="Disordered" evidence="1">
    <location>
        <begin position="341"/>
        <end position="365"/>
    </location>
</feature>
<evidence type="ECO:0000256" key="1">
    <source>
        <dbReference type="SAM" id="MobiDB-lite"/>
    </source>
</evidence>
<feature type="compositionally biased region" description="Pro residues" evidence="1">
    <location>
        <begin position="116"/>
        <end position="128"/>
    </location>
</feature>
<accession>A0ABT6HT81</accession>
<evidence type="ECO:0000313" key="3">
    <source>
        <dbReference type="EMBL" id="MDH2391790.1"/>
    </source>
</evidence>
<dbReference type="RefSeq" id="WP_279930712.1">
    <property type="nucleotide sequence ID" value="NZ_JARWBG010000032.1"/>
</dbReference>
<dbReference type="EMBL" id="JARWBG010000032">
    <property type="protein sequence ID" value="MDH2391790.1"/>
    <property type="molecule type" value="Genomic_DNA"/>
</dbReference>
<gene>
    <name evidence="3" type="ORF">QCN29_24035</name>
</gene>
<feature type="compositionally biased region" description="Pro residues" evidence="1">
    <location>
        <begin position="349"/>
        <end position="358"/>
    </location>
</feature>
<evidence type="ECO:0000259" key="2">
    <source>
        <dbReference type="SMART" id="SM00530"/>
    </source>
</evidence>
<proteinExistence type="predicted"/>
<feature type="region of interest" description="Disordered" evidence="1">
    <location>
        <begin position="111"/>
        <end position="168"/>
    </location>
</feature>
<dbReference type="Proteomes" id="UP001223144">
    <property type="component" value="Unassembled WGS sequence"/>
</dbReference>
<keyword evidence="4" id="KW-1185">Reference proteome</keyword>
<dbReference type="InterPro" id="IPR010982">
    <property type="entry name" value="Lambda_DNA-bd_dom_sf"/>
</dbReference>